<evidence type="ECO:0000313" key="9">
    <source>
        <dbReference type="EMBL" id="KAK7465508.1"/>
    </source>
</evidence>
<evidence type="ECO:0000256" key="5">
    <source>
        <dbReference type="ARBA" id="ARBA00023136"/>
    </source>
</evidence>
<proteinExistence type="predicted"/>
<feature type="transmembrane region" description="Helical" evidence="7">
    <location>
        <begin position="216"/>
        <end position="238"/>
    </location>
</feature>
<feature type="transmembrane region" description="Helical" evidence="7">
    <location>
        <begin position="445"/>
        <end position="463"/>
    </location>
</feature>
<feature type="transmembrane region" description="Helical" evidence="7">
    <location>
        <begin position="413"/>
        <end position="433"/>
    </location>
</feature>
<keyword evidence="3 7" id="KW-0812">Transmembrane</keyword>
<feature type="transmembrane region" description="Helical" evidence="7">
    <location>
        <begin position="356"/>
        <end position="375"/>
    </location>
</feature>
<feature type="region of interest" description="Disordered" evidence="6">
    <location>
        <begin position="1"/>
        <end position="20"/>
    </location>
</feature>
<feature type="transmembrane region" description="Helical" evidence="7">
    <location>
        <begin position="323"/>
        <end position="344"/>
    </location>
</feature>
<organism evidence="9 10">
    <name type="scientific">Marasmiellus scandens</name>
    <dbReference type="NCBI Taxonomy" id="2682957"/>
    <lineage>
        <taxon>Eukaryota</taxon>
        <taxon>Fungi</taxon>
        <taxon>Dikarya</taxon>
        <taxon>Basidiomycota</taxon>
        <taxon>Agaricomycotina</taxon>
        <taxon>Agaricomycetes</taxon>
        <taxon>Agaricomycetidae</taxon>
        <taxon>Agaricales</taxon>
        <taxon>Marasmiineae</taxon>
        <taxon>Omphalotaceae</taxon>
        <taxon>Marasmiellus</taxon>
    </lineage>
</organism>
<dbReference type="PANTHER" id="PTHR43791">
    <property type="entry name" value="PERMEASE-RELATED"/>
    <property type="match status" value="1"/>
</dbReference>
<comment type="subcellular location">
    <subcellularLocation>
        <location evidence="1">Membrane</location>
        <topology evidence="1">Multi-pass membrane protein</topology>
    </subcellularLocation>
</comment>
<feature type="transmembrane region" description="Helical" evidence="7">
    <location>
        <begin position="381"/>
        <end position="401"/>
    </location>
</feature>
<dbReference type="SUPFAM" id="SSF103473">
    <property type="entry name" value="MFS general substrate transporter"/>
    <property type="match status" value="1"/>
</dbReference>
<comment type="caution">
    <text evidence="9">The sequence shown here is derived from an EMBL/GenBank/DDBJ whole genome shotgun (WGS) entry which is preliminary data.</text>
</comment>
<feature type="transmembrane region" description="Helical" evidence="7">
    <location>
        <begin position="122"/>
        <end position="140"/>
    </location>
</feature>
<feature type="transmembrane region" description="Helical" evidence="7">
    <location>
        <begin position="152"/>
        <end position="170"/>
    </location>
</feature>
<evidence type="ECO:0000313" key="10">
    <source>
        <dbReference type="Proteomes" id="UP001498398"/>
    </source>
</evidence>
<dbReference type="InterPro" id="IPR036259">
    <property type="entry name" value="MFS_trans_sf"/>
</dbReference>
<evidence type="ECO:0000259" key="8">
    <source>
        <dbReference type="PROSITE" id="PS50850"/>
    </source>
</evidence>
<feature type="transmembrane region" description="Helical" evidence="7">
    <location>
        <begin position="182"/>
        <end position="204"/>
    </location>
</feature>
<feature type="domain" description="Major facilitator superfamily (MFS) profile" evidence="8">
    <location>
        <begin position="56"/>
        <end position="468"/>
    </location>
</feature>
<protein>
    <recommendedName>
        <fullName evidence="8">Major facilitator superfamily (MFS) profile domain-containing protein</fullName>
    </recommendedName>
</protein>
<feature type="transmembrane region" description="Helical" evidence="7">
    <location>
        <begin position="291"/>
        <end position="311"/>
    </location>
</feature>
<evidence type="ECO:0000256" key="6">
    <source>
        <dbReference type="SAM" id="MobiDB-lite"/>
    </source>
</evidence>
<name>A0ABR1JWM4_9AGAR</name>
<reference evidence="9 10" key="1">
    <citation type="submission" date="2024-01" db="EMBL/GenBank/DDBJ databases">
        <title>A draft genome for the cacao thread blight pathogen Marasmiellus scandens.</title>
        <authorList>
            <person name="Baruah I.K."/>
            <person name="Leung J."/>
            <person name="Bukari Y."/>
            <person name="Amoako-Attah I."/>
            <person name="Meinhardt L.W."/>
            <person name="Bailey B.A."/>
            <person name="Cohen S.P."/>
        </authorList>
    </citation>
    <scope>NUCLEOTIDE SEQUENCE [LARGE SCALE GENOMIC DNA]</scope>
    <source>
        <strain evidence="9 10">GH-19</strain>
    </source>
</reference>
<keyword evidence="4 7" id="KW-1133">Transmembrane helix</keyword>
<evidence type="ECO:0000256" key="3">
    <source>
        <dbReference type="ARBA" id="ARBA00022692"/>
    </source>
</evidence>
<accession>A0ABR1JWM4</accession>
<keyword evidence="5 7" id="KW-0472">Membrane</keyword>
<evidence type="ECO:0000256" key="7">
    <source>
        <dbReference type="SAM" id="Phobius"/>
    </source>
</evidence>
<evidence type="ECO:0000256" key="4">
    <source>
        <dbReference type="ARBA" id="ARBA00022989"/>
    </source>
</evidence>
<dbReference type="Gene3D" id="1.20.1250.20">
    <property type="entry name" value="MFS general substrate transporter like domains"/>
    <property type="match status" value="2"/>
</dbReference>
<dbReference type="PROSITE" id="PS50850">
    <property type="entry name" value="MFS"/>
    <property type="match status" value="1"/>
</dbReference>
<dbReference type="Pfam" id="PF07690">
    <property type="entry name" value="MFS_1"/>
    <property type="match status" value="1"/>
</dbReference>
<keyword evidence="2" id="KW-0813">Transport</keyword>
<keyword evidence="10" id="KW-1185">Reference proteome</keyword>
<evidence type="ECO:0000256" key="2">
    <source>
        <dbReference type="ARBA" id="ARBA00022448"/>
    </source>
</evidence>
<gene>
    <name evidence="9" type="ORF">VKT23_005483</name>
</gene>
<dbReference type="PANTHER" id="PTHR43791:SF6">
    <property type="entry name" value="TRANSPORTER, PUTATIVE (AFU_ORTHOLOGUE AFUA_1G16690)-RELATED"/>
    <property type="match status" value="1"/>
</dbReference>
<feature type="transmembrane region" description="Helical" evidence="7">
    <location>
        <begin position="93"/>
        <end position="115"/>
    </location>
</feature>
<sequence>MSPHVTGQLPEDGETSQETSPLLLQNPETLILRSVDEECVDQAREERSLLQKLDKRMSILVLIYILNYIDRNNVAAARLEGFEEDLGLEGSQYATILSVLYIAYCVMQVPSNLFLLDTRPSIYLPSCMVVWGIMSVFTGFTTNFFGALCTRFFIGFVEAAFFPGALFLISKWYKQNELSQRTAYLSSGSLVANATGSLIASGILKAMRGVLGIASWRWLFFIEGGLTVAVAFWAIFVLPDFPESPNPWLTPSEKAIALKRIKSELHKPEPMLIGKSNILNPLILAVSDWKVWYLAVTMTFLTLSLSFNAYFPSITATLRFSPTVTLLLCVPPFLFATFAAISLSKHSDQVGERCKHISFSLAGGILGFFIAMSTMNSALRYLSLFLMAQSYAGHIIFLAWASGSVAHPPAKRAVALALMNTVSSLGNVIGSYAWPKEWEPDYTKSFAICILASTMCIIMCWTFRQHLATANADAARKETEHGLPVGHRYLL</sequence>
<evidence type="ECO:0000256" key="1">
    <source>
        <dbReference type="ARBA" id="ARBA00004141"/>
    </source>
</evidence>
<dbReference type="Proteomes" id="UP001498398">
    <property type="component" value="Unassembled WGS sequence"/>
</dbReference>
<dbReference type="EMBL" id="JBANRG010000006">
    <property type="protein sequence ID" value="KAK7465508.1"/>
    <property type="molecule type" value="Genomic_DNA"/>
</dbReference>
<dbReference type="InterPro" id="IPR011701">
    <property type="entry name" value="MFS"/>
</dbReference>
<dbReference type="InterPro" id="IPR020846">
    <property type="entry name" value="MFS_dom"/>
</dbReference>